<dbReference type="PROSITE" id="PS51007">
    <property type="entry name" value="CYTC"/>
    <property type="match status" value="1"/>
</dbReference>
<gene>
    <name evidence="7" type="ORF">A11Q_1225</name>
</gene>
<evidence type="ECO:0000259" key="6">
    <source>
        <dbReference type="PROSITE" id="PS51007"/>
    </source>
</evidence>
<dbReference type="HOGENOM" id="CLU_047545_1_0_7"/>
<accession>M4VBP1</accession>
<keyword evidence="3 4" id="KW-0408">Iron</keyword>
<dbReference type="Proteomes" id="UP000012040">
    <property type="component" value="Chromosome"/>
</dbReference>
<dbReference type="SUPFAM" id="SSF46626">
    <property type="entry name" value="Cytochrome c"/>
    <property type="match status" value="1"/>
</dbReference>
<dbReference type="AlphaFoldDB" id="M4VBP1"/>
<dbReference type="eggNOG" id="COG2010">
    <property type="taxonomic scope" value="Bacteria"/>
</dbReference>
<sequence length="183" mass="20590">MSHEKHVYDGIEEHNNPMPDWWIWLFVGTVIFGVLYWLHYEIGGGETSKQRYERLLKAHYESSEKNAQSAIASETEESLMEYMQGESVLANGGQIYTEKCAMCHGPLLEGQIGPNLTDSFWLHGQGTRLDLLQVIRKGVPEKGMPPWEGLLKPAEMKDVAAYVYSKIGSNPPNPKVPEGAEVK</sequence>
<proteinExistence type="predicted"/>
<dbReference type="GO" id="GO:0009055">
    <property type="term" value="F:electron transfer activity"/>
    <property type="evidence" value="ECO:0007669"/>
    <property type="project" value="InterPro"/>
</dbReference>
<dbReference type="RefSeq" id="WP_015469931.1">
    <property type="nucleotide sequence ID" value="NC_020813.1"/>
</dbReference>
<name>M4VBP1_9BACT</name>
<dbReference type="Pfam" id="PF14715">
    <property type="entry name" value="FixP_N"/>
    <property type="match status" value="1"/>
</dbReference>
<protein>
    <submittedName>
        <fullName evidence="7">Cytochrome-c oxidase fixP chain</fullName>
    </submittedName>
</protein>
<evidence type="ECO:0000256" key="1">
    <source>
        <dbReference type="ARBA" id="ARBA00022617"/>
    </source>
</evidence>
<evidence type="ECO:0000256" key="3">
    <source>
        <dbReference type="ARBA" id="ARBA00023004"/>
    </source>
</evidence>
<keyword evidence="5" id="KW-1133">Transmembrane helix</keyword>
<organism evidence="7 8">
    <name type="scientific">Pseudobdellovibrio exovorus JSS</name>
    <dbReference type="NCBI Taxonomy" id="1184267"/>
    <lineage>
        <taxon>Bacteria</taxon>
        <taxon>Pseudomonadati</taxon>
        <taxon>Bdellovibrionota</taxon>
        <taxon>Bdellovibrionia</taxon>
        <taxon>Bdellovibrionales</taxon>
        <taxon>Pseudobdellovibrionaceae</taxon>
        <taxon>Pseudobdellovibrio</taxon>
    </lineage>
</organism>
<feature type="domain" description="Cytochrome c" evidence="6">
    <location>
        <begin position="87"/>
        <end position="167"/>
    </location>
</feature>
<dbReference type="EMBL" id="CP003537">
    <property type="protein sequence ID" value="AGH95441.1"/>
    <property type="molecule type" value="Genomic_DNA"/>
</dbReference>
<dbReference type="GO" id="GO:0020037">
    <property type="term" value="F:heme binding"/>
    <property type="evidence" value="ECO:0007669"/>
    <property type="project" value="InterPro"/>
</dbReference>
<keyword evidence="5" id="KW-0812">Transmembrane</keyword>
<evidence type="ECO:0000256" key="4">
    <source>
        <dbReference type="PROSITE-ProRule" id="PRU00433"/>
    </source>
</evidence>
<dbReference type="InterPro" id="IPR009056">
    <property type="entry name" value="Cyt_c-like_dom"/>
</dbReference>
<evidence type="ECO:0000256" key="2">
    <source>
        <dbReference type="ARBA" id="ARBA00022723"/>
    </source>
</evidence>
<dbReference type="PANTHER" id="PTHR33751">
    <property type="entry name" value="CBB3-TYPE CYTOCHROME C OXIDASE SUBUNIT FIXP"/>
    <property type="match status" value="1"/>
</dbReference>
<keyword evidence="5" id="KW-0472">Membrane</keyword>
<keyword evidence="8" id="KW-1185">Reference proteome</keyword>
<dbReference type="GO" id="GO:0046872">
    <property type="term" value="F:metal ion binding"/>
    <property type="evidence" value="ECO:0007669"/>
    <property type="project" value="UniProtKB-KW"/>
</dbReference>
<dbReference type="Gene3D" id="1.10.760.10">
    <property type="entry name" value="Cytochrome c-like domain"/>
    <property type="match status" value="1"/>
</dbReference>
<dbReference type="STRING" id="1184267.A11Q_1225"/>
<dbReference type="InterPro" id="IPR038414">
    <property type="entry name" value="CcoP_N_sf"/>
</dbReference>
<dbReference type="InterPro" id="IPR036909">
    <property type="entry name" value="Cyt_c-like_dom_sf"/>
</dbReference>
<evidence type="ECO:0000256" key="5">
    <source>
        <dbReference type="SAM" id="Phobius"/>
    </source>
</evidence>
<dbReference type="KEGG" id="bex:A11Q_1225"/>
<dbReference type="InterPro" id="IPR032858">
    <property type="entry name" value="CcoP_N"/>
</dbReference>
<dbReference type="InterPro" id="IPR050597">
    <property type="entry name" value="Cytochrome_c_Oxidase_Subunit"/>
</dbReference>
<dbReference type="PATRIC" id="fig|1184267.3.peg.1240"/>
<reference evidence="7 8" key="1">
    <citation type="journal article" date="2013" name="ISME J.">
        <title>By their genes ye shall know them: genomic signatures of predatory bacteria.</title>
        <authorList>
            <person name="Pasternak Z."/>
            <person name="Pietrokovski S."/>
            <person name="Rotem O."/>
            <person name="Gophna U."/>
            <person name="Lurie-Weinberger M.N."/>
            <person name="Jurkevitch E."/>
        </authorList>
    </citation>
    <scope>NUCLEOTIDE SEQUENCE [LARGE SCALE GENOMIC DNA]</scope>
    <source>
        <strain evidence="7 8">JSS</strain>
    </source>
</reference>
<dbReference type="Pfam" id="PF13442">
    <property type="entry name" value="Cytochrome_CBB3"/>
    <property type="match status" value="1"/>
</dbReference>
<evidence type="ECO:0000313" key="8">
    <source>
        <dbReference type="Proteomes" id="UP000012040"/>
    </source>
</evidence>
<evidence type="ECO:0000313" key="7">
    <source>
        <dbReference type="EMBL" id="AGH95441.1"/>
    </source>
</evidence>
<dbReference type="Gene3D" id="6.10.280.130">
    <property type="match status" value="1"/>
</dbReference>
<keyword evidence="2 4" id="KW-0479">Metal-binding</keyword>
<keyword evidence="1 4" id="KW-0349">Heme</keyword>
<feature type="transmembrane region" description="Helical" evidence="5">
    <location>
        <begin position="21"/>
        <end position="40"/>
    </location>
</feature>
<dbReference type="PANTHER" id="PTHR33751:SF1">
    <property type="entry name" value="CBB3-TYPE CYTOCHROME C OXIDASE SUBUNIT FIXP"/>
    <property type="match status" value="1"/>
</dbReference>